<proteinExistence type="predicted"/>
<comment type="caution">
    <text evidence="2">The sequence shown here is derived from an EMBL/GenBank/DDBJ whole genome shotgun (WGS) entry which is preliminary data.</text>
</comment>
<dbReference type="EMBL" id="JACHMI010000001">
    <property type="protein sequence ID" value="MBB6553585.1"/>
    <property type="molecule type" value="Genomic_DNA"/>
</dbReference>
<evidence type="ECO:0000256" key="1">
    <source>
        <dbReference type="SAM" id="MobiDB-lite"/>
    </source>
</evidence>
<organism evidence="2 3">
    <name type="scientific">Nonomuraea rubra</name>
    <dbReference type="NCBI Taxonomy" id="46180"/>
    <lineage>
        <taxon>Bacteria</taxon>
        <taxon>Bacillati</taxon>
        <taxon>Actinomycetota</taxon>
        <taxon>Actinomycetes</taxon>
        <taxon>Streptosporangiales</taxon>
        <taxon>Streptosporangiaceae</taxon>
        <taxon>Nonomuraea</taxon>
    </lineage>
</organism>
<keyword evidence="3" id="KW-1185">Reference proteome</keyword>
<evidence type="ECO:0000313" key="2">
    <source>
        <dbReference type="EMBL" id="MBB6553585.1"/>
    </source>
</evidence>
<feature type="region of interest" description="Disordered" evidence="1">
    <location>
        <begin position="90"/>
        <end position="156"/>
    </location>
</feature>
<name>A0A7X0P1L6_9ACTN</name>
<dbReference type="AlphaFoldDB" id="A0A7X0P1L6"/>
<sequence length="156" mass="16958">MPAQRADDLVDLAGRLPCQLLDGLQRPQRAIRILVVPQPGRSCPDGDHADRMPGRVVQVTGDTGTFLRGGQQPFLLGLAFRPHGPLLKLGDLLAPQPRPLAGEPRHRPRDRRQRQGDPGNVTGGHTRAQVSDAQATDHAVDRQVQGDCRSRLAVNT</sequence>
<evidence type="ECO:0000313" key="3">
    <source>
        <dbReference type="Proteomes" id="UP000565579"/>
    </source>
</evidence>
<reference evidence="2 3" key="1">
    <citation type="submission" date="2020-08" db="EMBL/GenBank/DDBJ databases">
        <title>Sequencing the genomes of 1000 actinobacteria strains.</title>
        <authorList>
            <person name="Klenk H.-P."/>
        </authorList>
    </citation>
    <scope>NUCLEOTIDE SEQUENCE [LARGE SCALE GENOMIC DNA]</scope>
    <source>
        <strain evidence="2 3">DSM 43768</strain>
    </source>
</reference>
<accession>A0A7X0P1L6</accession>
<dbReference type="Proteomes" id="UP000565579">
    <property type="component" value="Unassembled WGS sequence"/>
</dbReference>
<protein>
    <submittedName>
        <fullName evidence="2">Uncharacterized protein</fullName>
    </submittedName>
</protein>
<gene>
    <name evidence="2" type="ORF">HD593_008380</name>
</gene>